<dbReference type="KEGG" id="ccjz:ccrud_00690"/>
<evidence type="ECO:0000256" key="2">
    <source>
        <dbReference type="ARBA" id="ARBA00023043"/>
    </source>
</evidence>
<proteinExistence type="predicted"/>
<evidence type="ECO:0000256" key="1">
    <source>
        <dbReference type="ARBA" id="ARBA00022737"/>
    </source>
</evidence>
<dbReference type="STRING" id="1652495.ccrud_00690"/>
<reference evidence="3 4" key="1">
    <citation type="submission" date="2016-05" db="EMBL/GenBank/DDBJ databases">
        <title>Complete genome sequence of Corynebacterium crudilactis, a new Corynebacterium species isolated from raw cow's milk.</title>
        <authorList>
            <person name="Christian R."/>
            <person name="Zimmermann J."/>
            <person name="Lipski A."/>
            <person name="Kalinowski J."/>
        </authorList>
    </citation>
    <scope>NUCLEOTIDE SEQUENCE [LARGE SCALE GENOMIC DNA]</scope>
    <source>
        <strain evidence="3 4">JZ16</strain>
    </source>
</reference>
<name>A0A172QQB9_9CORY</name>
<keyword evidence="1" id="KW-0677">Repeat</keyword>
<dbReference type="InterPro" id="IPR036770">
    <property type="entry name" value="Ankyrin_rpt-contain_sf"/>
</dbReference>
<dbReference type="OrthoDB" id="9812708at2"/>
<sequence length="355" mass="39949">MARPLKEKLPRNFHKIVKEGDFDAFQEVFTEHALDAVDRNGGTALHMQTLPDEYRLWLLEQGLDVDVRDEQGNTALHQFSRNWDHGPDFFLEHGADVCAVNNDGESVAYAAAFFPENLKKLIDAGADPYARANDGTSPLMNLIRRIETGFLPEGTASIRLLADAELTQQEFAEAQEKIIRLGAAFENIRDAYNPDSVDQAAEDLLWLYEHFDIPEELRANAPIMHDGTSTISLAGETWQEQFIEGYDFLVPAMGNAKSLQGEAIRIAGRISNEFHGNGGINWDKDFKRMAKFLNHICEQGVSLEERELEELAAAVKAVRKGRPDDDDIDTLPRLATLWVMQNPEPLPVGEVDYRR</sequence>
<evidence type="ECO:0000313" key="3">
    <source>
        <dbReference type="EMBL" id="ANE02885.1"/>
    </source>
</evidence>
<keyword evidence="2" id="KW-0040">ANK repeat</keyword>
<dbReference type="EMBL" id="CP015622">
    <property type="protein sequence ID" value="ANE02885.1"/>
    <property type="molecule type" value="Genomic_DNA"/>
</dbReference>
<organism evidence="3 4">
    <name type="scientific">Corynebacterium crudilactis</name>
    <dbReference type="NCBI Taxonomy" id="1652495"/>
    <lineage>
        <taxon>Bacteria</taxon>
        <taxon>Bacillati</taxon>
        <taxon>Actinomycetota</taxon>
        <taxon>Actinomycetes</taxon>
        <taxon>Mycobacteriales</taxon>
        <taxon>Corynebacteriaceae</taxon>
        <taxon>Corynebacterium</taxon>
    </lineage>
</organism>
<dbReference type="PANTHER" id="PTHR24171">
    <property type="entry name" value="ANKYRIN REPEAT DOMAIN-CONTAINING PROTEIN 39-RELATED"/>
    <property type="match status" value="1"/>
</dbReference>
<protein>
    <submittedName>
        <fullName evidence="3">Uncharacterized protein</fullName>
    </submittedName>
</protein>
<gene>
    <name evidence="3" type="ORF">ccrud_00690</name>
</gene>
<dbReference type="SUPFAM" id="SSF48403">
    <property type="entry name" value="Ankyrin repeat"/>
    <property type="match status" value="1"/>
</dbReference>
<dbReference type="RefSeq" id="WP_066563458.1">
    <property type="nucleotide sequence ID" value="NZ_CP015622.1"/>
</dbReference>
<evidence type="ECO:0000313" key="4">
    <source>
        <dbReference type="Proteomes" id="UP000076929"/>
    </source>
</evidence>
<accession>A0A172QQB9</accession>
<dbReference type="Proteomes" id="UP000076929">
    <property type="component" value="Chromosome"/>
</dbReference>
<dbReference type="AlphaFoldDB" id="A0A172QQB9"/>
<dbReference type="Gene3D" id="1.25.40.20">
    <property type="entry name" value="Ankyrin repeat-containing domain"/>
    <property type="match status" value="1"/>
</dbReference>
<keyword evidence="4" id="KW-1185">Reference proteome</keyword>